<dbReference type="Proteomes" id="UP001054854">
    <property type="component" value="Unassembled WGS sequence"/>
</dbReference>
<accession>A0ABQ3UD55</accession>
<comment type="caution">
    <text evidence="2">The sequence shown here is derived from an EMBL/GenBank/DDBJ whole genome shotgun (WGS) entry which is preliminary data.</text>
</comment>
<keyword evidence="3" id="KW-1185">Reference proteome</keyword>
<dbReference type="EMBL" id="BNEK01000005">
    <property type="protein sequence ID" value="GHJ33477.1"/>
    <property type="molecule type" value="Genomic_DNA"/>
</dbReference>
<feature type="region of interest" description="Disordered" evidence="1">
    <location>
        <begin position="1"/>
        <end position="128"/>
    </location>
</feature>
<reference evidence="2" key="1">
    <citation type="submission" date="2024-05" db="EMBL/GenBank/DDBJ databases">
        <title>Whole genome shotgun sequence of Streptomyces hygroscopicus NBRC 113678.</title>
        <authorList>
            <person name="Komaki H."/>
            <person name="Tamura T."/>
        </authorList>
    </citation>
    <scope>NUCLEOTIDE SEQUENCE</scope>
    <source>
        <strain evidence="2">N11-34</strain>
    </source>
</reference>
<evidence type="ECO:0000313" key="3">
    <source>
        <dbReference type="Proteomes" id="UP001054854"/>
    </source>
</evidence>
<protein>
    <submittedName>
        <fullName evidence="2">Uncharacterized protein</fullName>
    </submittedName>
</protein>
<gene>
    <name evidence="2" type="ORF">TPA0910_79100</name>
</gene>
<name>A0ABQ3UD55_STRHY</name>
<organism evidence="2 3">
    <name type="scientific">Streptomyces hygroscopicus</name>
    <dbReference type="NCBI Taxonomy" id="1912"/>
    <lineage>
        <taxon>Bacteria</taxon>
        <taxon>Bacillati</taxon>
        <taxon>Actinomycetota</taxon>
        <taxon>Actinomycetes</taxon>
        <taxon>Kitasatosporales</taxon>
        <taxon>Streptomycetaceae</taxon>
        <taxon>Streptomyces</taxon>
        <taxon>Streptomyces violaceusniger group</taxon>
    </lineage>
</organism>
<proteinExistence type="predicted"/>
<evidence type="ECO:0000256" key="1">
    <source>
        <dbReference type="SAM" id="MobiDB-lite"/>
    </source>
</evidence>
<sequence>MAGGESGPPHRVEQRQPATGAHHPGQFPQAGRGIGEMGDQPGGEHRVEAAVAQRQPRHVREGEARGAVPALAYGGGQHGGREIHSEDGSPGADRGAQRGQRTAGTASGVEHRVAGAEPEIGDGGGVGGAVVRKAAVPAGRPGGEEVPHFGGAVSVGGLMWHGNSSGHLGYDGEAMR</sequence>
<evidence type="ECO:0000313" key="2">
    <source>
        <dbReference type="EMBL" id="GHJ33477.1"/>
    </source>
</evidence>